<comment type="cofactor">
    <cofactor evidence="8">
        <name>a divalent metal cation</name>
        <dbReference type="ChEBI" id="CHEBI:60240"/>
    </cofactor>
</comment>
<comment type="caution">
    <text evidence="8">Lacks conserved residue(s) required for the propagation of feature annotation.</text>
</comment>
<feature type="binding site" evidence="8">
    <location>
        <position position="50"/>
    </location>
    <ligand>
        <name>NAD(+)</name>
        <dbReference type="ChEBI" id="CHEBI:57540"/>
    </ligand>
</feature>
<feature type="binding site" evidence="8">
    <location>
        <position position="185"/>
    </location>
    <ligand>
        <name>NAD(+)</name>
        <dbReference type="ChEBI" id="CHEBI:57540"/>
    </ligand>
</feature>
<dbReference type="SUPFAM" id="SSF111331">
    <property type="entry name" value="NAD kinase/diacylglycerol kinase-like"/>
    <property type="match status" value="1"/>
</dbReference>
<dbReference type="EMBL" id="FOIT01000003">
    <property type="protein sequence ID" value="SEW02889.1"/>
    <property type="molecule type" value="Genomic_DNA"/>
</dbReference>
<keyword evidence="6 8" id="KW-0520">NAD</keyword>
<protein>
    <recommendedName>
        <fullName evidence="8">NAD kinase</fullName>
        <ecNumber evidence="8">2.7.1.23</ecNumber>
    </recommendedName>
    <alternativeName>
        <fullName evidence="8">ATP-dependent NAD kinase</fullName>
    </alternativeName>
</protein>
<dbReference type="Pfam" id="PF20143">
    <property type="entry name" value="NAD_kinase_C"/>
    <property type="match status" value="1"/>
</dbReference>
<dbReference type="InterPro" id="IPR017437">
    <property type="entry name" value="ATP-NAD_kinase_PpnK-typ_C"/>
</dbReference>
<dbReference type="OrthoDB" id="9774737at2"/>
<dbReference type="PANTHER" id="PTHR20275:SF0">
    <property type="entry name" value="NAD KINASE"/>
    <property type="match status" value="1"/>
</dbReference>
<sequence>MRYSVVVKTDSESAAISELLHEKLEKINFKRDDDAPEIVISIGGDGTLLHAFSKYKSMLEKVAFIGVHTGHLGFYADFRPHELDILVDRLASNRIDVIDYPLLEVDLFFHDGSKDSKLALNEATLRTHDGSTLVSDVSIKENHFERFRGDGLCISTPSGSTAYNKSLGGALVHPSFRAMQMTEIASINNRVFRTVGAPLILPAHHYIKMSLVNAGHYKVTVDTNHFLYDRLERIECRVAKESVRFARLRSLPFWQRVHNSFIADKL</sequence>
<keyword evidence="11" id="KW-1185">Reference proteome</keyword>
<evidence type="ECO:0000256" key="4">
    <source>
        <dbReference type="ARBA" id="ARBA00022840"/>
    </source>
</evidence>
<reference evidence="10 11" key="1">
    <citation type="submission" date="2016-10" db="EMBL/GenBank/DDBJ databases">
        <authorList>
            <person name="Varghese N."/>
            <person name="Submissions S."/>
        </authorList>
    </citation>
    <scope>NUCLEOTIDE SEQUENCE [LARGE SCALE GENOMIC DNA]</scope>
    <source>
        <strain evidence="10 11">IBRC-M10081</strain>
    </source>
</reference>
<evidence type="ECO:0000313" key="11">
    <source>
        <dbReference type="Proteomes" id="UP000243605"/>
    </source>
</evidence>
<feature type="binding site" evidence="8">
    <location>
        <position position="224"/>
    </location>
    <ligand>
        <name>NAD(+)</name>
        <dbReference type="ChEBI" id="CHEBI:57540"/>
    </ligand>
</feature>
<keyword evidence="5 8" id="KW-0521">NADP</keyword>
<dbReference type="GO" id="GO:0051287">
    <property type="term" value="F:NAD binding"/>
    <property type="evidence" value="ECO:0007669"/>
    <property type="project" value="UniProtKB-ARBA"/>
</dbReference>
<dbReference type="GO" id="GO:0003951">
    <property type="term" value="F:NAD+ kinase activity"/>
    <property type="evidence" value="ECO:0007669"/>
    <property type="project" value="UniProtKB-UniRule"/>
</dbReference>
<reference evidence="9" key="2">
    <citation type="journal article" date="2021" name="PeerJ">
        <title>Extensive microbial diversity within the chicken gut microbiome revealed by metagenomics and culture.</title>
        <authorList>
            <person name="Gilroy R."/>
            <person name="Ravi A."/>
            <person name="Getino M."/>
            <person name="Pursley I."/>
            <person name="Horton D.L."/>
            <person name="Alikhan N.F."/>
            <person name="Baker D."/>
            <person name="Gharbi K."/>
            <person name="Hall N."/>
            <person name="Watson M."/>
            <person name="Adriaenssens E.M."/>
            <person name="Foster-Nyarko E."/>
            <person name="Jarju S."/>
            <person name="Secka A."/>
            <person name="Antonio M."/>
            <person name="Oren A."/>
            <person name="Chaudhuri R.R."/>
            <person name="La Ragione R."/>
            <person name="Hildebrand F."/>
            <person name="Pallen M.J."/>
        </authorList>
    </citation>
    <scope>NUCLEOTIDE SEQUENCE</scope>
    <source>
        <strain evidence="9">6019</strain>
    </source>
</reference>
<accession>A0A662Z5H3</accession>
<evidence type="ECO:0000256" key="8">
    <source>
        <dbReference type="HAMAP-Rule" id="MF_00361"/>
    </source>
</evidence>
<evidence type="ECO:0000256" key="5">
    <source>
        <dbReference type="ARBA" id="ARBA00022857"/>
    </source>
</evidence>
<proteinExistence type="inferred from homology"/>
<evidence type="ECO:0000313" key="10">
    <source>
        <dbReference type="EMBL" id="SEW02889.1"/>
    </source>
</evidence>
<evidence type="ECO:0000256" key="1">
    <source>
        <dbReference type="ARBA" id="ARBA00022679"/>
    </source>
</evidence>
<organism evidence="10 11">
    <name type="scientific">Aliicoccus persicus</name>
    <dbReference type="NCBI Taxonomy" id="930138"/>
    <lineage>
        <taxon>Bacteria</taxon>
        <taxon>Bacillati</taxon>
        <taxon>Bacillota</taxon>
        <taxon>Bacilli</taxon>
        <taxon>Bacillales</taxon>
        <taxon>Staphylococcaceae</taxon>
        <taxon>Aliicoccus</taxon>
    </lineage>
</organism>
<dbReference type="GO" id="GO:0019674">
    <property type="term" value="P:NAD+ metabolic process"/>
    <property type="evidence" value="ECO:0007669"/>
    <property type="project" value="InterPro"/>
</dbReference>
<evidence type="ECO:0000256" key="3">
    <source>
        <dbReference type="ARBA" id="ARBA00022777"/>
    </source>
</evidence>
<keyword evidence="4 8" id="KW-0067">ATP-binding</keyword>
<comment type="function">
    <text evidence="8">Involved in the regulation of the intracellular balance of NAD and NADP, and is a key enzyme in the biosynthesis of NADP. Catalyzes specifically the phosphorylation on 2'-hydroxyl of the adenosine moiety of NAD to yield NADP.</text>
</comment>
<dbReference type="Proteomes" id="UP000243605">
    <property type="component" value="Unassembled WGS sequence"/>
</dbReference>
<dbReference type="GO" id="GO:0006741">
    <property type="term" value="P:NADP+ biosynthetic process"/>
    <property type="evidence" value="ECO:0007669"/>
    <property type="project" value="UniProtKB-UniRule"/>
</dbReference>
<dbReference type="GO" id="GO:0005524">
    <property type="term" value="F:ATP binding"/>
    <property type="evidence" value="ECO:0007669"/>
    <property type="project" value="UniProtKB-KW"/>
</dbReference>
<dbReference type="Pfam" id="PF01513">
    <property type="entry name" value="NAD_kinase"/>
    <property type="match status" value="1"/>
</dbReference>
<evidence type="ECO:0000256" key="7">
    <source>
        <dbReference type="ARBA" id="ARBA00047925"/>
    </source>
</evidence>
<comment type="catalytic activity">
    <reaction evidence="7 8">
        <text>NAD(+) + ATP = ADP + NADP(+) + H(+)</text>
        <dbReference type="Rhea" id="RHEA:18629"/>
        <dbReference type="ChEBI" id="CHEBI:15378"/>
        <dbReference type="ChEBI" id="CHEBI:30616"/>
        <dbReference type="ChEBI" id="CHEBI:57540"/>
        <dbReference type="ChEBI" id="CHEBI:58349"/>
        <dbReference type="ChEBI" id="CHEBI:456216"/>
        <dbReference type="EC" id="2.7.1.23"/>
    </reaction>
</comment>
<comment type="similarity">
    <text evidence="8">Belongs to the NAD kinase family.</text>
</comment>
<dbReference type="Gene3D" id="3.40.50.10330">
    <property type="entry name" value="Probable inorganic polyphosphate/atp-NAD kinase, domain 1"/>
    <property type="match status" value="1"/>
</dbReference>
<dbReference type="InterPro" id="IPR002504">
    <property type="entry name" value="NADK"/>
</dbReference>
<keyword evidence="8" id="KW-0963">Cytoplasm</keyword>
<dbReference type="GO" id="GO:0005737">
    <property type="term" value="C:cytoplasm"/>
    <property type="evidence" value="ECO:0007669"/>
    <property type="project" value="UniProtKB-SubCell"/>
</dbReference>
<evidence type="ECO:0000256" key="6">
    <source>
        <dbReference type="ARBA" id="ARBA00023027"/>
    </source>
</evidence>
<keyword evidence="3 8" id="KW-0418">Kinase</keyword>
<dbReference type="AlphaFoldDB" id="A0A662Z5H3"/>
<dbReference type="Proteomes" id="UP000763505">
    <property type="component" value="Unassembled WGS sequence"/>
</dbReference>
<dbReference type="EC" id="2.7.1.23" evidence="8"/>
<dbReference type="HAMAP" id="MF_00361">
    <property type="entry name" value="NAD_kinase"/>
    <property type="match status" value="1"/>
</dbReference>
<dbReference type="RefSeq" id="WP_091475039.1">
    <property type="nucleotide sequence ID" value="NZ_FOIT01000003.1"/>
</dbReference>
<comment type="subcellular location">
    <subcellularLocation>
        <location evidence="8">Cytoplasm</location>
    </subcellularLocation>
</comment>
<dbReference type="PANTHER" id="PTHR20275">
    <property type="entry name" value="NAD KINASE"/>
    <property type="match status" value="1"/>
</dbReference>
<feature type="binding site" evidence="8">
    <location>
        <position position="148"/>
    </location>
    <ligand>
        <name>NAD(+)</name>
        <dbReference type="ChEBI" id="CHEBI:57540"/>
    </ligand>
</feature>
<name>A0A662Z5H3_9STAP</name>
<dbReference type="InterPro" id="IPR016064">
    <property type="entry name" value="NAD/diacylglycerol_kinase_sf"/>
</dbReference>
<feature type="binding site" evidence="8">
    <location>
        <begin position="161"/>
        <end position="166"/>
    </location>
    <ligand>
        <name>NAD(+)</name>
        <dbReference type="ChEBI" id="CHEBI:57540"/>
    </ligand>
</feature>
<reference evidence="9" key="3">
    <citation type="submission" date="2021-09" db="EMBL/GenBank/DDBJ databases">
        <authorList>
            <person name="Gilroy R."/>
        </authorList>
    </citation>
    <scope>NUCLEOTIDE SEQUENCE</scope>
    <source>
        <strain evidence="9">6019</strain>
    </source>
</reference>
<keyword evidence="1 8" id="KW-0808">Transferase</keyword>
<feature type="binding site" evidence="8">
    <location>
        <begin position="45"/>
        <end position="46"/>
    </location>
    <ligand>
        <name>NAD(+)</name>
        <dbReference type="ChEBI" id="CHEBI:57540"/>
    </ligand>
</feature>
<keyword evidence="2 8" id="KW-0547">Nucleotide-binding</keyword>
<feature type="binding site" evidence="8">
    <location>
        <begin position="121"/>
        <end position="122"/>
    </location>
    <ligand>
        <name>NAD(+)</name>
        <dbReference type="ChEBI" id="CHEBI:57540"/>
    </ligand>
</feature>
<dbReference type="Gene3D" id="2.60.200.30">
    <property type="entry name" value="Probable inorganic polyphosphate/atp-NAD kinase, domain 2"/>
    <property type="match status" value="1"/>
</dbReference>
<dbReference type="EMBL" id="DYYI01000096">
    <property type="protein sequence ID" value="HJE20464.1"/>
    <property type="molecule type" value="Genomic_DNA"/>
</dbReference>
<evidence type="ECO:0000313" key="9">
    <source>
        <dbReference type="EMBL" id="HJE20464.1"/>
    </source>
</evidence>
<feature type="active site" description="Proton acceptor" evidence="8">
    <location>
        <position position="45"/>
    </location>
</feature>
<evidence type="ECO:0000256" key="2">
    <source>
        <dbReference type="ARBA" id="ARBA00022741"/>
    </source>
</evidence>
<dbReference type="InterPro" id="IPR017438">
    <property type="entry name" value="ATP-NAD_kinase_N"/>
</dbReference>
<gene>
    <name evidence="8" type="primary">nadK</name>
    <name evidence="9" type="ORF">K8V35_08945</name>
    <name evidence="10" type="ORF">SAMN05192557_1325</name>
</gene>
<dbReference type="NCBIfam" id="NF003424">
    <property type="entry name" value="PRK04885.1"/>
    <property type="match status" value="1"/>
</dbReference>
<feature type="binding site" evidence="8">
    <location>
        <position position="150"/>
    </location>
    <ligand>
        <name>NAD(+)</name>
        <dbReference type="ChEBI" id="CHEBI:57540"/>
    </ligand>
</feature>
<dbReference type="GO" id="GO:0046872">
    <property type="term" value="F:metal ion binding"/>
    <property type="evidence" value="ECO:0007669"/>
    <property type="project" value="UniProtKB-UniRule"/>
</dbReference>